<proteinExistence type="predicted"/>
<accession>A0A0D0X347</accession>
<keyword evidence="3" id="KW-1185">Reference proteome</keyword>
<feature type="domain" description="Xylose isomerase-like TIM barrel" evidence="1">
    <location>
        <begin position="26"/>
        <end position="274"/>
    </location>
</feature>
<evidence type="ECO:0000313" key="2">
    <source>
        <dbReference type="EMBL" id="KIR65359.1"/>
    </source>
</evidence>
<dbReference type="InterPro" id="IPR050312">
    <property type="entry name" value="IolE/XylAMocC-like"/>
</dbReference>
<dbReference type="SUPFAM" id="SSF51658">
    <property type="entry name" value="Xylose isomerase-like"/>
    <property type="match status" value="1"/>
</dbReference>
<name>A0A0D0X347_9ACTN</name>
<reference evidence="2 3" key="1">
    <citation type="submission" date="2015-01" db="EMBL/GenBank/DDBJ databases">
        <title>Sequencing and annotation of Micromonospora carbonacea strain JXNU-1 genome.</title>
        <authorList>
            <person name="Long Z."/>
            <person name="Huang Y."/>
            <person name="Jiang Y."/>
        </authorList>
    </citation>
    <scope>NUCLEOTIDE SEQUENCE [LARGE SCALE GENOMIC DNA]</scope>
    <source>
        <strain evidence="2 3">JXNU-1</strain>
    </source>
</reference>
<dbReference type="Proteomes" id="UP000032254">
    <property type="component" value="Unassembled WGS sequence"/>
</dbReference>
<evidence type="ECO:0000313" key="3">
    <source>
        <dbReference type="Proteomes" id="UP000032254"/>
    </source>
</evidence>
<evidence type="ECO:0000259" key="1">
    <source>
        <dbReference type="Pfam" id="PF01261"/>
    </source>
</evidence>
<keyword evidence="2" id="KW-0413">Isomerase</keyword>
<dbReference type="PATRIC" id="fig|47853.6.peg.1696"/>
<dbReference type="RefSeq" id="WP_043962136.1">
    <property type="nucleotide sequence ID" value="NZ_JXSX01000001.1"/>
</dbReference>
<protein>
    <submittedName>
        <fullName evidence="2">Sugar phosphate isomerase</fullName>
    </submittedName>
</protein>
<dbReference type="PANTHER" id="PTHR12110">
    <property type="entry name" value="HYDROXYPYRUVATE ISOMERASE"/>
    <property type="match status" value="1"/>
</dbReference>
<dbReference type="OrthoDB" id="9801426at2"/>
<dbReference type="AlphaFoldDB" id="A0A0D0X347"/>
<dbReference type="GeneID" id="301304073"/>
<dbReference type="GO" id="GO:0016853">
    <property type="term" value="F:isomerase activity"/>
    <property type="evidence" value="ECO:0007669"/>
    <property type="project" value="UniProtKB-KW"/>
</dbReference>
<dbReference type="InterPro" id="IPR013022">
    <property type="entry name" value="Xyl_isomerase-like_TIM-brl"/>
</dbReference>
<comment type="caution">
    <text evidence="2">The sequence shown here is derived from an EMBL/GenBank/DDBJ whole genome shotgun (WGS) entry which is preliminary data.</text>
</comment>
<organism evidence="2 3">
    <name type="scientific">Micromonospora haikouensis</name>
    <dbReference type="NCBI Taxonomy" id="686309"/>
    <lineage>
        <taxon>Bacteria</taxon>
        <taxon>Bacillati</taxon>
        <taxon>Actinomycetota</taxon>
        <taxon>Actinomycetes</taxon>
        <taxon>Micromonosporales</taxon>
        <taxon>Micromonosporaceae</taxon>
        <taxon>Micromonospora</taxon>
    </lineage>
</organism>
<dbReference type="Gene3D" id="3.20.20.150">
    <property type="entry name" value="Divalent-metal-dependent TIM barrel enzymes"/>
    <property type="match status" value="1"/>
</dbReference>
<gene>
    <name evidence="2" type="ORF">TK50_07960</name>
</gene>
<dbReference type="Pfam" id="PF01261">
    <property type="entry name" value="AP_endonuc_2"/>
    <property type="match status" value="1"/>
</dbReference>
<dbReference type="InterPro" id="IPR036237">
    <property type="entry name" value="Xyl_isomerase-like_sf"/>
</dbReference>
<dbReference type="EMBL" id="JXSX01000001">
    <property type="protein sequence ID" value="KIR65359.1"/>
    <property type="molecule type" value="Genomic_DNA"/>
</dbReference>
<sequence length="282" mass="29940">MRIGINTWAWAAPLTDRALARLAPRIRAWGFDAIELTVQAPGDWDPASAADLLAGLELAPAVCAGLLPEHDLLADDEEVLRRTEGFVRHCVRVAGRVGAAVVAGPLYAPAGRRWLLDADARRAATARLVARLRPLAEEAAGQGVTIALEPLNRFETSLLNTVEQALEVVDGVPGLGLALDTFHLNIEERDLPAAIRLAGDHLAHVQVCGNDRGVPGGDHLDWSGMFDALTGIGYSGQVNVESFTAEALAVPMSVWRPLAAGPDALAVEGLAFLRGLTGRNLR</sequence>